<keyword evidence="10" id="KW-0066">ATP synthesis</keyword>
<protein>
    <recommendedName>
        <fullName evidence="11">ATP synthase subunit a</fullName>
    </recommendedName>
</protein>
<keyword evidence="7 12" id="KW-1133">Transmembrane helix</keyword>
<dbReference type="InterPro" id="IPR000568">
    <property type="entry name" value="ATP_synth_F0_asu"/>
</dbReference>
<evidence type="ECO:0000313" key="13">
    <source>
        <dbReference type="EMBL" id="AZH08542.1"/>
    </source>
</evidence>
<dbReference type="AlphaFoldDB" id="A0A3S8IF81"/>
<dbReference type="PANTHER" id="PTHR11410">
    <property type="entry name" value="ATP SYNTHASE SUBUNIT A"/>
    <property type="match status" value="1"/>
</dbReference>
<comment type="subcellular location">
    <subcellularLocation>
        <location evidence="1">Membrane</location>
        <topology evidence="1">Multi-pass membrane protein</topology>
    </subcellularLocation>
    <subcellularLocation>
        <location evidence="11">Mitochondrion inner membrane</location>
        <topology evidence="11">Multi-pass membrane protein</topology>
    </subcellularLocation>
</comment>
<keyword evidence="4" id="KW-0138">CF(0)</keyword>
<proteinExistence type="inferred from homology"/>
<dbReference type="InterPro" id="IPR045083">
    <property type="entry name" value="ATP_synth_F0_asu_bact/mt"/>
</dbReference>
<dbReference type="CDD" id="cd00310">
    <property type="entry name" value="ATP-synt_Fo_a_6"/>
    <property type="match status" value="1"/>
</dbReference>
<comment type="similarity">
    <text evidence="2">Belongs to the ATPase A chain family.</text>
</comment>
<evidence type="ECO:0000256" key="8">
    <source>
        <dbReference type="ARBA" id="ARBA00023065"/>
    </source>
</evidence>
<evidence type="ECO:0000256" key="9">
    <source>
        <dbReference type="ARBA" id="ARBA00023136"/>
    </source>
</evidence>
<dbReference type="InterPro" id="IPR035908">
    <property type="entry name" value="F0_ATP_A_sf"/>
</dbReference>
<feature type="transmembrane region" description="Helical" evidence="12">
    <location>
        <begin position="193"/>
        <end position="217"/>
    </location>
</feature>
<evidence type="ECO:0000256" key="1">
    <source>
        <dbReference type="ARBA" id="ARBA00004141"/>
    </source>
</evidence>
<dbReference type="GO" id="GO:0005743">
    <property type="term" value="C:mitochondrial inner membrane"/>
    <property type="evidence" value="ECO:0007669"/>
    <property type="project" value="UniProtKB-SubCell"/>
</dbReference>
<dbReference type="PRINTS" id="PR00123">
    <property type="entry name" value="ATPASEA"/>
</dbReference>
<dbReference type="GO" id="GO:0046933">
    <property type="term" value="F:proton-transporting ATP synthase activity, rotational mechanism"/>
    <property type="evidence" value="ECO:0007669"/>
    <property type="project" value="TreeGrafter"/>
</dbReference>
<dbReference type="SUPFAM" id="SSF81336">
    <property type="entry name" value="F1F0 ATP synthase subunit A"/>
    <property type="match status" value="1"/>
</dbReference>
<keyword evidence="8" id="KW-0406">Ion transport</keyword>
<dbReference type="GO" id="GO:0045259">
    <property type="term" value="C:proton-transporting ATP synthase complex"/>
    <property type="evidence" value="ECO:0007669"/>
    <property type="project" value="UniProtKB-KW"/>
</dbReference>
<keyword evidence="9 12" id="KW-0472">Membrane</keyword>
<feature type="transmembrane region" description="Helical" evidence="12">
    <location>
        <begin position="99"/>
        <end position="117"/>
    </location>
</feature>
<dbReference type="Pfam" id="PF00119">
    <property type="entry name" value="ATP-synt_A"/>
    <property type="match status" value="1"/>
</dbReference>
<dbReference type="Gene3D" id="1.20.120.220">
    <property type="entry name" value="ATP synthase, F0 complex, subunit A"/>
    <property type="match status" value="1"/>
</dbReference>
<feature type="transmembrane region" description="Helical" evidence="12">
    <location>
        <begin position="64"/>
        <end position="87"/>
    </location>
</feature>
<keyword evidence="13" id="KW-0496">Mitochondrion</keyword>
<feature type="transmembrane region" description="Helical" evidence="12">
    <location>
        <begin position="123"/>
        <end position="143"/>
    </location>
</feature>
<organism evidence="13">
    <name type="scientific">Halice sp. JL-2018</name>
    <dbReference type="NCBI Taxonomy" id="2528348"/>
    <lineage>
        <taxon>Eukaryota</taxon>
        <taxon>Metazoa</taxon>
        <taxon>Ecdysozoa</taxon>
        <taxon>Arthropoda</taxon>
        <taxon>Crustacea</taxon>
        <taxon>Multicrustacea</taxon>
        <taxon>Malacostraca</taxon>
        <taxon>Eumalacostraca</taxon>
        <taxon>Peracarida</taxon>
        <taxon>Amphipoda</taxon>
        <taxon>Amphilochidea</taxon>
        <taxon>Lysianassida</taxon>
        <taxon>Synopiidira</taxon>
        <taxon>Dexaminoidea</taxon>
        <taxon>Pardaliscidae</taxon>
        <taxon>Halice</taxon>
    </lineage>
</organism>
<keyword evidence="6" id="KW-0375">Hydrogen ion transport</keyword>
<keyword evidence="3" id="KW-0813">Transport</keyword>
<gene>
    <name evidence="13" type="primary">ATP6</name>
</gene>
<sequence>MMSNLFSIFDPSTTFFLSLNLCSTVIFLLFFPSLVMVMSSRYSSFYFGLLNYLKSEYLPLSLKVPYFVLFFVSLFMFIMFNNVLGLFPYIFTATSHMSFSLALALPLWLGLMFYGWSSNMYNLFAHLIPVGTPAVLVSFMVLIETVSNIIRPGTLAIRLSANMVAGHLLITLLSSSTPITPWGVLPLLVGAQLALSMLEIAVAMIQAYVFSILITLYTNEVI</sequence>
<dbReference type="EMBL" id="MH294484">
    <property type="protein sequence ID" value="AZH08542.1"/>
    <property type="molecule type" value="Genomic_DNA"/>
</dbReference>
<dbReference type="PROSITE" id="PS00449">
    <property type="entry name" value="ATPASE_A"/>
    <property type="match status" value="1"/>
</dbReference>
<reference evidence="13" key="1">
    <citation type="submission" date="2018-05" db="EMBL/GenBank/DDBJ databases">
        <authorList>
            <person name="Li J."/>
        </authorList>
    </citation>
    <scope>NUCLEOTIDE SEQUENCE</scope>
</reference>
<feature type="transmembrane region" description="Helical" evidence="12">
    <location>
        <begin position="21"/>
        <end position="44"/>
    </location>
</feature>
<evidence type="ECO:0000256" key="6">
    <source>
        <dbReference type="ARBA" id="ARBA00022781"/>
    </source>
</evidence>
<name>A0A3S8IF81_9CRUS</name>
<evidence type="ECO:0000256" key="4">
    <source>
        <dbReference type="ARBA" id="ARBA00022547"/>
    </source>
</evidence>
<evidence type="ECO:0000256" key="7">
    <source>
        <dbReference type="ARBA" id="ARBA00022989"/>
    </source>
</evidence>
<evidence type="ECO:0000256" key="12">
    <source>
        <dbReference type="SAM" id="Phobius"/>
    </source>
</evidence>
<accession>A0A3S8IF81</accession>
<evidence type="ECO:0000256" key="10">
    <source>
        <dbReference type="ARBA" id="ARBA00023310"/>
    </source>
</evidence>
<keyword evidence="5 12" id="KW-0812">Transmembrane</keyword>
<dbReference type="InterPro" id="IPR023011">
    <property type="entry name" value="ATP_synth_F0_asu_AS"/>
</dbReference>
<dbReference type="PANTHER" id="PTHR11410:SF0">
    <property type="entry name" value="ATP SYNTHASE SUBUNIT A"/>
    <property type="match status" value="1"/>
</dbReference>
<reference evidence="13" key="2">
    <citation type="journal article" date="2019" name="Sci. Rep.">
        <title>Characterization of the mitochondrial genome of an ancient amphipod Halice sp. MT-2017 (Pardaliscidae) from 10,908 m in the Mariana Trench.</title>
        <authorList>
            <person name="Li J.Y."/>
            <person name="Zeng C."/>
            <person name="Yan G.Y."/>
            <person name="He L.S."/>
        </authorList>
    </citation>
    <scope>NUCLEOTIDE SEQUENCE</scope>
</reference>
<evidence type="ECO:0000256" key="11">
    <source>
        <dbReference type="RuleBase" id="RU004450"/>
    </source>
</evidence>
<dbReference type="NCBIfam" id="TIGR01131">
    <property type="entry name" value="ATP_synt_6_or_A"/>
    <property type="match status" value="1"/>
</dbReference>
<geneLocation type="mitochondrion" evidence="13"/>
<evidence type="ECO:0000256" key="3">
    <source>
        <dbReference type="ARBA" id="ARBA00022448"/>
    </source>
</evidence>
<evidence type="ECO:0000256" key="5">
    <source>
        <dbReference type="ARBA" id="ARBA00022692"/>
    </source>
</evidence>
<evidence type="ECO:0000256" key="2">
    <source>
        <dbReference type="ARBA" id="ARBA00006810"/>
    </source>
</evidence>